<evidence type="ECO:0000313" key="2">
    <source>
        <dbReference type="EMBL" id="MEA5259621.1"/>
    </source>
</evidence>
<evidence type="ECO:0000256" key="1">
    <source>
        <dbReference type="SAM" id="Phobius"/>
    </source>
</evidence>
<keyword evidence="3" id="KW-1185">Reference proteome</keyword>
<comment type="caution">
    <text evidence="2">The sequence shown here is derived from an EMBL/GenBank/DDBJ whole genome shotgun (WGS) entry which is preliminary data.</text>
</comment>
<evidence type="ECO:0000313" key="3">
    <source>
        <dbReference type="Proteomes" id="UP001304671"/>
    </source>
</evidence>
<organism evidence="2 3">
    <name type="scientific">Arcicella aquatica</name>
    <dbReference type="NCBI Taxonomy" id="217141"/>
    <lineage>
        <taxon>Bacteria</taxon>
        <taxon>Pseudomonadati</taxon>
        <taxon>Bacteroidota</taxon>
        <taxon>Cytophagia</taxon>
        <taxon>Cytophagales</taxon>
        <taxon>Flectobacillaceae</taxon>
        <taxon>Arcicella</taxon>
    </lineage>
</organism>
<dbReference type="RefSeq" id="WP_323251399.1">
    <property type="nucleotide sequence ID" value="NZ_JAYFUL010000033.1"/>
</dbReference>
<name>A0ABU5QRB0_9BACT</name>
<keyword evidence="1" id="KW-0812">Transmembrane</keyword>
<accession>A0ABU5QRB0</accession>
<feature type="transmembrane region" description="Helical" evidence="1">
    <location>
        <begin position="41"/>
        <end position="57"/>
    </location>
</feature>
<reference evidence="2 3" key="1">
    <citation type="submission" date="2023-12" db="EMBL/GenBank/DDBJ databases">
        <title>Novel species of the genus Arcicella isolated from rivers.</title>
        <authorList>
            <person name="Lu H."/>
        </authorList>
    </citation>
    <scope>NUCLEOTIDE SEQUENCE [LARGE SCALE GENOMIC DNA]</scope>
    <source>
        <strain evidence="2 3">LMG 21963</strain>
    </source>
</reference>
<evidence type="ECO:0008006" key="4">
    <source>
        <dbReference type="Google" id="ProtNLM"/>
    </source>
</evidence>
<keyword evidence="1" id="KW-1133">Transmembrane helix</keyword>
<sequence length="137" mass="16019">MSKQKYIGARASVRMYRIIVFVFLSLSIIEAVYFFMSDLSVSIYFFTILGLTFFMKINSISYDEKCIYVSNYKGKKTYLRSVDFSIEPIVFFLDFYWVKFSETNEKYLFSPQIGQIFGTTDSGSTAKEIEKMLKTES</sequence>
<proteinExistence type="predicted"/>
<gene>
    <name evidence="2" type="ORF">VB264_17620</name>
</gene>
<dbReference type="Proteomes" id="UP001304671">
    <property type="component" value="Unassembled WGS sequence"/>
</dbReference>
<keyword evidence="1" id="KW-0472">Membrane</keyword>
<feature type="transmembrane region" description="Helical" evidence="1">
    <location>
        <begin position="15"/>
        <end position="35"/>
    </location>
</feature>
<dbReference type="EMBL" id="JAYFUL010000033">
    <property type="protein sequence ID" value="MEA5259621.1"/>
    <property type="molecule type" value="Genomic_DNA"/>
</dbReference>
<protein>
    <recommendedName>
        <fullName evidence="4">PH domain-containing protein</fullName>
    </recommendedName>
</protein>